<evidence type="ECO:0000313" key="6">
    <source>
        <dbReference type="EMBL" id="SFE69328.1"/>
    </source>
</evidence>
<evidence type="ECO:0000256" key="2">
    <source>
        <dbReference type="ARBA" id="ARBA00022801"/>
    </source>
</evidence>
<dbReference type="PROSITE" id="PS51732">
    <property type="entry name" value="ASN_GLN_ASE_3"/>
    <property type="match status" value="1"/>
</dbReference>
<dbReference type="SFLD" id="SFLDS00057">
    <property type="entry name" value="Glutaminase/Asparaginase"/>
    <property type="match status" value="1"/>
</dbReference>
<dbReference type="Pfam" id="PF00710">
    <property type="entry name" value="Asparaginase"/>
    <property type="match status" value="1"/>
</dbReference>
<gene>
    <name evidence="6" type="ORF">SAMN02799615_01544</name>
</gene>
<dbReference type="InterPro" id="IPR037152">
    <property type="entry name" value="L-asparaginase_N_sf"/>
</dbReference>
<dbReference type="InterPro" id="IPR036152">
    <property type="entry name" value="Asp/glu_Ase-like_sf"/>
</dbReference>
<dbReference type="Proteomes" id="UP000199477">
    <property type="component" value="Unassembled WGS sequence"/>
</dbReference>
<evidence type="ECO:0000256" key="3">
    <source>
        <dbReference type="PIRSR" id="PIRSR001220-1"/>
    </source>
</evidence>
<evidence type="ECO:0000313" key="7">
    <source>
        <dbReference type="Proteomes" id="UP000199477"/>
    </source>
</evidence>
<dbReference type="InterPro" id="IPR027473">
    <property type="entry name" value="L-asparaginase_C"/>
</dbReference>
<dbReference type="Pfam" id="PF17763">
    <property type="entry name" value="Asparaginase_C"/>
    <property type="match status" value="1"/>
</dbReference>
<keyword evidence="7" id="KW-1185">Reference proteome</keyword>
<dbReference type="Gene3D" id="3.40.50.1170">
    <property type="entry name" value="L-asparaginase, N-terminal domain"/>
    <property type="match status" value="1"/>
</dbReference>
<dbReference type="EMBL" id="FONH01000003">
    <property type="protein sequence ID" value="SFE69328.1"/>
    <property type="molecule type" value="Genomic_DNA"/>
</dbReference>
<organism evidence="6 7">
    <name type="scientific">Dyella marensis</name>
    <dbReference type="NCBI Taxonomy" id="500610"/>
    <lineage>
        <taxon>Bacteria</taxon>
        <taxon>Pseudomonadati</taxon>
        <taxon>Pseudomonadota</taxon>
        <taxon>Gammaproteobacteria</taxon>
        <taxon>Lysobacterales</taxon>
        <taxon>Rhodanobacteraceae</taxon>
        <taxon>Dyella</taxon>
    </lineage>
</organism>
<dbReference type="AlphaFoldDB" id="A0A1I2CM42"/>
<dbReference type="PANTHER" id="PTHR11707:SF28">
    <property type="entry name" value="60 KDA LYSOPHOSPHOLIPASE"/>
    <property type="match status" value="1"/>
</dbReference>
<comment type="similarity">
    <text evidence="1">Belongs to the asparaginase 1 family.</text>
</comment>
<dbReference type="InterPro" id="IPR040919">
    <property type="entry name" value="Asparaginase_C"/>
</dbReference>
<reference evidence="7" key="1">
    <citation type="submission" date="2016-10" db="EMBL/GenBank/DDBJ databases">
        <authorList>
            <person name="Varghese N."/>
            <person name="Submissions S."/>
        </authorList>
    </citation>
    <scope>NUCLEOTIDE SEQUENCE [LARGE SCALE GENOMIC DNA]</scope>
    <source>
        <strain evidence="7">UNC178MFTsu3.1</strain>
    </source>
</reference>
<dbReference type="SUPFAM" id="SSF53774">
    <property type="entry name" value="Glutaminase/Asparaginase"/>
    <property type="match status" value="1"/>
</dbReference>
<dbReference type="FunFam" id="3.40.50.1170:FF:000001">
    <property type="entry name" value="L-asparaginase 2"/>
    <property type="match status" value="1"/>
</dbReference>
<dbReference type="RefSeq" id="WP_026636282.1">
    <property type="nucleotide sequence ID" value="NZ_FONH01000003.1"/>
</dbReference>
<evidence type="ECO:0000259" key="5">
    <source>
        <dbReference type="Pfam" id="PF17763"/>
    </source>
</evidence>
<evidence type="ECO:0000259" key="4">
    <source>
        <dbReference type="Pfam" id="PF00710"/>
    </source>
</evidence>
<protein>
    <submittedName>
        <fullName evidence="6">L-asparaginase</fullName>
    </submittedName>
</protein>
<dbReference type="PIRSF" id="PIRSF500176">
    <property type="entry name" value="L_ASNase"/>
    <property type="match status" value="1"/>
</dbReference>
<dbReference type="GO" id="GO:0006528">
    <property type="term" value="P:asparagine metabolic process"/>
    <property type="evidence" value="ECO:0007669"/>
    <property type="project" value="InterPro"/>
</dbReference>
<dbReference type="InterPro" id="IPR027474">
    <property type="entry name" value="L-asparaginase_N"/>
</dbReference>
<dbReference type="PRINTS" id="PR00139">
    <property type="entry name" value="ASNGLNASE"/>
</dbReference>
<dbReference type="STRING" id="500610.SAMN02799615_01544"/>
<dbReference type="PANTHER" id="PTHR11707">
    <property type="entry name" value="L-ASPARAGINASE"/>
    <property type="match status" value="1"/>
</dbReference>
<accession>A0A1I2CM42</accession>
<dbReference type="SMART" id="SM00870">
    <property type="entry name" value="Asparaginase"/>
    <property type="match status" value="1"/>
</dbReference>
<feature type="domain" description="L-asparaginase N-terminal" evidence="4">
    <location>
        <begin position="9"/>
        <end position="205"/>
    </location>
</feature>
<keyword evidence="2" id="KW-0378">Hydrolase</keyword>
<dbReference type="InterPro" id="IPR004550">
    <property type="entry name" value="AsnASE_II"/>
</dbReference>
<proteinExistence type="inferred from homology"/>
<dbReference type="GO" id="GO:0004067">
    <property type="term" value="F:asparaginase activity"/>
    <property type="evidence" value="ECO:0007669"/>
    <property type="project" value="UniProtKB-UniRule"/>
</dbReference>
<feature type="active site" description="O-isoaspartyl threonine intermediate" evidence="3">
    <location>
        <position position="18"/>
    </location>
</feature>
<dbReference type="Gene3D" id="3.40.50.40">
    <property type="match status" value="1"/>
</dbReference>
<feature type="domain" description="Asparaginase/glutaminase C-terminal" evidence="5">
    <location>
        <begin position="226"/>
        <end position="334"/>
    </location>
</feature>
<evidence type="ECO:0000256" key="1">
    <source>
        <dbReference type="ARBA" id="ARBA00010518"/>
    </source>
</evidence>
<sequence>MPSSTALPRVAIIGCGGTIASLGTSSLDLMDYPEHGSKLDVAQILERVPEIASFAEAIPVPFRSVGSNNLTMADWFELRATLRRLSREQPELAGFVILHGTATLEETAFFLNLTLDIEQTVVLTGSQRPLSAVGSDAPANLLGAIRVAGDADARGRGVLVVFNDGIYPARDVIKVSTLRLDTFRSMDHGVLGTVDPDRIRYRRRPEGRHAPGAAFAALPDDAQPPRVDVAYSYVGADDTMIAAVLAKGAQGIVSAGLAPGLVTKAERIALEAAIASGIAVVQCTRSPLGSVAQRRYLRDAGFIAGEDFSPQKARILLALGLTLTHDLDTLREHFATH</sequence>
<dbReference type="InterPro" id="IPR006034">
    <property type="entry name" value="Asparaginase/glutaminase-like"/>
</dbReference>
<dbReference type="PIRSF" id="PIRSF001220">
    <property type="entry name" value="L-ASNase_gatD"/>
    <property type="match status" value="1"/>
</dbReference>
<dbReference type="CDD" id="cd08964">
    <property type="entry name" value="L-asparaginase_II"/>
    <property type="match status" value="1"/>
</dbReference>
<name>A0A1I2CM42_9GAMM</name>